<evidence type="ECO:0000313" key="3">
    <source>
        <dbReference type="EMBL" id="GAG93487.1"/>
    </source>
</evidence>
<name>X1CKH0_9ZZZZ</name>
<dbReference type="InterPro" id="IPR029035">
    <property type="entry name" value="DHS-like_NAD/FAD-binding_dom"/>
</dbReference>
<comment type="similarity">
    <text evidence="1">Belongs to the TPP enzyme family.</text>
</comment>
<proteinExistence type="inferred from homology"/>
<comment type="caution">
    <text evidence="3">The sequence shown here is derived from an EMBL/GenBank/DDBJ whole genome shotgun (WGS) entry which is preliminary data.</text>
</comment>
<accession>X1CKH0</accession>
<dbReference type="GO" id="GO:0050660">
    <property type="term" value="F:flavin adenine dinucleotide binding"/>
    <property type="evidence" value="ECO:0007669"/>
    <property type="project" value="TreeGrafter"/>
</dbReference>
<sequence>MKKTGAQILCESLIEEGVEVIFGILGGAILPIYDTLGQYPQLRHILVRHEQGAAHAADGYARATHKVGVCMATSGPGAANLVTGIANAYMDSSPVVAITAQVPRAFIGKDAFQEADITGITLPITKHNYLVSSTEELANTVKEAFYIARTGRAGPVHIDIPKDVQTEEAEFIYPDKVNLPGYKPVFQGHPAQVRKAARLINSAKRPLIIAGRGVIMSHAYAELT</sequence>
<gene>
    <name evidence="3" type="ORF">S01H4_38691</name>
</gene>
<dbReference type="EMBL" id="BART01020885">
    <property type="protein sequence ID" value="GAG93487.1"/>
    <property type="molecule type" value="Genomic_DNA"/>
</dbReference>
<protein>
    <recommendedName>
        <fullName evidence="2">Thiamine pyrophosphate enzyme N-terminal TPP-binding domain-containing protein</fullName>
    </recommendedName>
</protein>
<dbReference type="GO" id="GO:0003984">
    <property type="term" value="F:acetolactate synthase activity"/>
    <property type="evidence" value="ECO:0007669"/>
    <property type="project" value="TreeGrafter"/>
</dbReference>
<dbReference type="AlphaFoldDB" id="X1CKH0"/>
<dbReference type="PANTHER" id="PTHR18968:SF13">
    <property type="entry name" value="ACETOLACTATE SYNTHASE CATALYTIC SUBUNIT, MITOCHONDRIAL"/>
    <property type="match status" value="1"/>
</dbReference>
<feature type="non-terminal residue" evidence="3">
    <location>
        <position position="224"/>
    </location>
</feature>
<dbReference type="PANTHER" id="PTHR18968">
    <property type="entry name" value="THIAMINE PYROPHOSPHATE ENZYMES"/>
    <property type="match status" value="1"/>
</dbReference>
<reference evidence="3" key="1">
    <citation type="journal article" date="2014" name="Front. Microbiol.">
        <title>High frequency of phylogenetically diverse reductive dehalogenase-homologous genes in deep subseafloor sedimentary metagenomes.</title>
        <authorList>
            <person name="Kawai M."/>
            <person name="Futagami T."/>
            <person name="Toyoda A."/>
            <person name="Takaki Y."/>
            <person name="Nishi S."/>
            <person name="Hori S."/>
            <person name="Arai W."/>
            <person name="Tsubouchi T."/>
            <person name="Morono Y."/>
            <person name="Uchiyama I."/>
            <person name="Ito T."/>
            <person name="Fujiyama A."/>
            <person name="Inagaki F."/>
            <person name="Takami H."/>
        </authorList>
    </citation>
    <scope>NUCLEOTIDE SEQUENCE</scope>
    <source>
        <strain evidence="3">Expedition CK06-06</strain>
    </source>
</reference>
<dbReference type="GO" id="GO:0009099">
    <property type="term" value="P:L-valine biosynthetic process"/>
    <property type="evidence" value="ECO:0007669"/>
    <property type="project" value="TreeGrafter"/>
</dbReference>
<dbReference type="Pfam" id="PF02776">
    <property type="entry name" value="TPP_enzyme_N"/>
    <property type="match status" value="1"/>
</dbReference>
<dbReference type="GO" id="GO:0030976">
    <property type="term" value="F:thiamine pyrophosphate binding"/>
    <property type="evidence" value="ECO:0007669"/>
    <property type="project" value="InterPro"/>
</dbReference>
<dbReference type="GO" id="GO:0005948">
    <property type="term" value="C:acetolactate synthase complex"/>
    <property type="evidence" value="ECO:0007669"/>
    <property type="project" value="TreeGrafter"/>
</dbReference>
<dbReference type="InterPro" id="IPR045229">
    <property type="entry name" value="TPP_enz"/>
</dbReference>
<dbReference type="SUPFAM" id="SSF52467">
    <property type="entry name" value="DHS-like NAD/FAD-binding domain"/>
    <property type="match status" value="1"/>
</dbReference>
<dbReference type="Gene3D" id="3.40.50.970">
    <property type="match status" value="1"/>
</dbReference>
<feature type="domain" description="Thiamine pyrophosphate enzyme N-terminal TPP-binding" evidence="2">
    <location>
        <begin position="4"/>
        <end position="118"/>
    </location>
</feature>
<dbReference type="SUPFAM" id="SSF52518">
    <property type="entry name" value="Thiamin diphosphate-binding fold (THDP-binding)"/>
    <property type="match status" value="1"/>
</dbReference>
<dbReference type="InterPro" id="IPR012001">
    <property type="entry name" value="Thiamin_PyroP_enz_TPP-bd_dom"/>
</dbReference>
<dbReference type="GO" id="GO:0009097">
    <property type="term" value="P:isoleucine biosynthetic process"/>
    <property type="evidence" value="ECO:0007669"/>
    <property type="project" value="TreeGrafter"/>
</dbReference>
<dbReference type="InterPro" id="IPR029061">
    <property type="entry name" value="THDP-binding"/>
</dbReference>
<evidence type="ECO:0000256" key="1">
    <source>
        <dbReference type="ARBA" id="ARBA00007812"/>
    </source>
</evidence>
<organism evidence="3">
    <name type="scientific">marine sediment metagenome</name>
    <dbReference type="NCBI Taxonomy" id="412755"/>
    <lineage>
        <taxon>unclassified sequences</taxon>
        <taxon>metagenomes</taxon>
        <taxon>ecological metagenomes</taxon>
    </lineage>
</organism>
<evidence type="ECO:0000259" key="2">
    <source>
        <dbReference type="Pfam" id="PF02776"/>
    </source>
</evidence>
<dbReference type="FunFam" id="3.40.50.970:FF:000007">
    <property type="entry name" value="Acetolactate synthase"/>
    <property type="match status" value="1"/>
</dbReference>
<dbReference type="CDD" id="cd07035">
    <property type="entry name" value="TPP_PYR_POX_like"/>
    <property type="match status" value="1"/>
</dbReference>
<dbReference type="Gene3D" id="3.40.50.1220">
    <property type="entry name" value="TPP-binding domain"/>
    <property type="match status" value="1"/>
</dbReference>